<evidence type="ECO:0000313" key="3">
    <source>
        <dbReference type="Proteomes" id="UP001243330"/>
    </source>
</evidence>
<feature type="compositionally biased region" description="Basic and acidic residues" evidence="1">
    <location>
        <begin position="65"/>
        <end position="82"/>
    </location>
</feature>
<sequence length="100" mass="11533">MAWVYREKFHASGLEKKDLEKGLKDIFPDNPSSKFDVTFHVRVPRSMTQKEKNDIEVLRNTNEVSHGDCDLAGEKTEPEKSTDGQQIGSKTDEQIKKEYF</sequence>
<evidence type="ECO:0000256" key="1">
    <source>
        <dbReference type="SAM" id="MobiDB-lite"/>
    </source>
</evidence>
<gene>
    <name evidence="2" type="ORF">CCHR01_18637</name>
</gene>
<accession>A0AAD9E5U5</accession>
<keyword evidence="3" id="KW-1185">Reference proteome</keyword>
<feature type="region of interest" description="Disordered" evidence="1">
    <location>
        <begin position="57"/>
        <end position="100"/>
    </location>
</feature>
<comment type="caution">
    <text evidence="2">The sequence shown here is derived from an EMBL/GenBank/DDBJ whole genome shotgun (WGS) entry which is preliminary data.</text>
</comment>
<dbReference type="EMBL" id="JAQOWY010000774">
    <property type="protein sequence ID" value="KAK1838739.1"/>
    <property type="molecule type" value="Genomic_DNA"/>
</dbReference>
<proteinExistence type="predicted"/>
<protein>
    <submittedName>
        <fullName evidence="2">Uncharacterized protein</fullName>
    </submittedName>
</protein>
<name>A0AAD9E5U5_9PEZI</name>
<dbReference type="AlphaFoldDB" id="A0AAD9E5U5"/>
<organism evidence="2 3">
    <name type="scientific">Colletotrichum chrysophilum</name>
    <dbReference type="NCBI Taxonomy" id="1836956"/>
    <lineage>
        <taxon>Eukaryota</taxon>
        <taxon>Fungi</taxon>
        <taxon>Dikarya</taxon>
        <taxon>Ascomycota</taxon>
        <taxon>Pezizomycotina</taxon>
        <taxon>Sordariomycetes</taxon>
        <taxon>Hypocreomycetidae</taxon>
        <taxon>Glomerellales</taxon>
        <taxon>Glomerellaceae</taxon>
        <taxon>Colletotrichum</taxon>
        <taxon>Colletotrichum gloeosporioides species complex</taxon>
    </lineage>
</organism>
<evidence type="ECO:0000313" key="2">
    <source>
        <dbReference type="EMBL" id="KAK1838739.1"/>
    </source>
</evidence>
<feature type="compositionally biased region" description="Basic and acidic residues" evidence="1">
    <location>
        <begin position="90"/>
        <end position="100"/>
    </location>
</feature>
<reference evidence="2" key="1">
    <citation type="submission" date="2023-01" db="EMBL/GenBank/DDBJ databases">
        <title>Colletotrichum chrysophilum M932 genome sequence.</title>
        <authorList>
            <person name="Baroncelli R."/>
        </authorList>
    </citation>
    <scope>NUCLEOTIDE SEQUENCE</scope>
    <source>
        <strain evidence="2">M932</strain>
    </source>
</reference>
<dbReference type="Proteomes" id="UP001243330">
    <property type="component" value="Unassembled WGS sequence"/>
</dbReference>